<evidence type="ECO:0000313" key="2">
    <source>
        <dbReference type="EMBL" id="GBP25119.1"/>
    </source>
</evidence>
<proteinExistence type="predicted"/>
<accession>A0A4C1UFK6</accession>
<feature type="compositionally biased region" description="Low complexity" evidence="1">
    <location>
        <begin position="179"/>
        <end position="191"/>
    </location>
</feature>
<evidence type="ECO:0000256" key="1">
    <source>
        <dbReference type="SAM" id="MobiDB-lite"/>
    </source>
</evidence>
<feature type="region of interest" description="Disordered" evidence="1">
    <location>
        <begin position="151"/>
        <end position="191"/>
    </location>
</feature>
<feature type="region of interest" description="Disordered" evidence="1">
    <location>
        <begin position="1"/>
        <end position="32"/>
    </location>
</feature>
<dbReference type="EMBL" id="BGZK01000169">
    <property type="protein sequence ID" value="GBP25119.1"/>
    <property type="molecule type" value="Genomic_DNA"/>
</dbReference>
<organism evidence="2 3">
    <name type="scientific">Eumeta variegata</name>
    <name type="common">Bagworm moth</name>
    <name type="synonym">Eumeta japonica</name>
    <dbReference type="NCBI Taxonomy" id="151549"/>
    <lineage>
        <taxon>Eukaryota</taxon>
        <taxon>Metazoa</taxon>
        <taxon>Ecdysozoa</taxon>
        <taxon>Arthropoda</taxon>
        <taxon>Hexapoda</taxon>
        <taxon>Insecta</taxon>
        <taxon>Pterygota</taxon>
        <taxon>Neoptera</taxon>
        <taxon>Endopterygota</taxon>
        <taxon>Lepidoptera</taxon>
        <taxon>Glossata</taxon>
        <taxon>Ditrysia</taxon>
        <taxon>Tineoidea</taxon>
        <taxon>Psychidae</taxon>
        <taxon>Oiketicinae</taxon>
        <taxon>Eumeta</taxon>
    </lineage>
</organism>
<evidence type="ECO:0000313" key="3">
    <source>
        <dbReference type="Proteomes" id="UP000299102"/>
    </source>
</evidence>
<comment type="caution">
    <text evidence="2">The sequence shown here is derived from an EMBL/GenBank/DDBJ whole genome shotgun (WGS) entry which is preliminary data.</text>
</comment>
<feature type="region of interest" description="Disordered" evidence="1">
    <location>
        <begin position="109"/>
        <end position="136"/>
    </location>
</feature>
<reference evidence="2 3" key="1">
    <citation type="journal article" date="2019" name="Commun. Biol.">
        <title>The bagworm genome reveals a unique fibroin gene that provides high tensile strength.</title>
        <authorList>
            <person name="Kono N."/>
            <person name="Nakamura H."/>
            <person name="Ohtoshi R."/>
            <person name="Tomita M."/>
            <person name="Numata K."/>
            <person name="Arakawa K."/>
        </authorList>
    </citation>
    <scope>NUCLEOTIDE SEQUENCE [LARGE SCALE GENOMIC DNA]</scope>
</reference>
<feature type="compositionally biased region" description="Basic and acidic residues" evidence="1">
    <location>
        <begin position="15"/>
        <end position="26"/>
    </location>
</feature>
<protein>
    <submittedName>
        <fullName evidence="2">Uncharacterized protein</fullName>
    </submittedName>
</protein>
<name>A0A4C1UFK6_EUMVA</name>
<keyword evidence="3" id="KW-1185">Reference proteome</keyword>
<sequence>MRRPFHIDTTSYDENLARADREERGDAGGPAGGACATARLKVGLTRFIRKKNRRSFDSSSGLRSERCATPSHIATCRITTTVPGTAIPACGVAPSVVCASYSAARRRVLRPTAPRPANPAPRLSSKLPRDPARVPRGRRVALSAVLRERWTTAEHSRGYRNGAKTPSVPNGARPPRPPTGVRGVLRISGLP</sequence>
<gene>
    <name evidence="2" type="ORF">EVAR_19600_1</name>
</gene>
<dbReference type="Proteomes" id="UP000299102">
    <property type="component" value="Unassembled WGS sequence"/>
</dbReference>
<dbReference type="AlphaFoldDB" id="A0A4C1UFK6"/>